<evidence type="ECO:0000256" key="1">
    <source>
        <dbReference type="SAM" id="SignalP"/>
    </source>
</evidence>
<gene>
    <name evidence="2" type="ORF">GMO_08420</name>
</gene>
<keyword evidence="3" id="KW-1185">Reference proteome</keyword>
<proteinExistence type="predicted"/>
<evidence type="ECO:0000313" key="3">
    <source>
        <dbReference type="Proteomes" id="UP000004949"/>
    </source>
</evidence>
<accession>G6XH76</accession>
<sequence length="139" mass="13811">MKMRFIGVLSASLLCFGAAYAQAPVQTRGGGIQGQAKNSTWTIGPDGIAHFAAIDPTTVISGVNLGDLVTQLNAALTGVQNAVAKSEVGIVNGVAGLDASGNVTAPLNTPGAVVSLGTQQWGLIKGTPVLANDTGVATP</sequence>
<comment type="caution">
    <text evidence="2">The sequence shown here is derived from an EMBL/GenBank/DDBJ whole genome shotgun (WGS) entry which is preliminary data.</text>
</comment>
<dbReference type="AlphaFoldDB" id="G6XH76"/>
<name>G6XH76_9PROT</name>
<dbReference type="OrthoDB" id="7226444at2"/>
<dbReference type="STRING" id="1088869.GMO_08420"/>
<dbReference type="EMBL" id="AGQV01000001">
    <property type="protein sequence ID" value="EHH69534.1"/>
    <property type="molecule type" value="Genomic_DNA"/>
</dbReference>
<keyword evidence="1" id="KW-0732">Signal</keyword>
<evidence type="ECO:0000313" key="2">
    <source>
        <dbReference type="EMBL" id="EHH69534.1"/>
    </source>
</evidence>
<dbReference type="RefSeq" id="WP_008850991.1">
    <property type="nucleotide sequence ID" value="NZ_AGQV01000001.1"/>
</dbReference>
<reference evidence="2 3" key="1">
    <citation type="submission" date="2011-10" db="EMBL/GenBank/DDBJ databases">
        <title>Genome sequence of Gluconobacter morbifer G707, isolated from Drosophila gut.</title>
        <authorList>
            <person name="Lee W.-J."/>
            <person name="Kim E.-K."/>
        </authorList>
    </citation>
    <scope>NUCLEOTIDE SEQUENCE [LARGE SCALE GENOMIC DNA]</scope>
    <source>
        <strain evidence="2 3">G707</strain>
    </source>
</reference>
<feature type="chain" id="PRO_5003489718" evidence="1">
    <location>
        <begin position="22"/>
        <end position="139"/>
    </location>
</feature>
<feature type="signal peptide" evidence="1">
    <location>
        <begin position="1"/>
        <end position="21"/>
    </location>
</feature>
<dbReference type="PATRIC" id="fig|1088869.3.peg.847"/>
<protein>
    <submittedName>
        <fullName evidence="2">Uncharacterized protein</fullName>
    </submittedName>
</protein>
<dbReference type="Proteomes" id="UP000004949">
    <property type="component" value="Unassembled WGS sequence"/>
</dbReference>
<organism evidence="2 3">
    <name type="scientific">Gluconobacter morbifer G707</name>
    <dbReference type="NCBI Taxonomy" id="1088869"/>
    <lineage>
        <taxon>Bacteria</taxon>
        <taxon>Pseudomonadati</taxon>
        <taxon>Pseudomonadota</taxon>
        <taxon>Alphaproteobacteria</taxon>
        <taxon>Acetobacterales</taxon>
        <taxon>Acetobacteraceae</taxon>
        <taxon>Gluconobacter</taxon>
    </lineage>
</organism>